<evidence type="ECO:0000313" key="1">
    <source>
        <dbReference type="EMBL" id="SVC49244.1"/>
    </source>
</evidence>
<dbReference type="AlphaFoldDB" id="A0A382MJT9"/>
<organism evidence="1">
    <name type="scientific">marine metagenome</name>
    <dbReference type="NCBI Taxonomy" id="408172"/>
    <lineage>
        <taxon>unclassified sequences</taxon>
        <taxon>metagenomes</taxon>
        <taxon>ecological metagenomes</taxon>
    </lineage>
</organism>
<accession>A0A382MJT9</accession>
<feature type="non-terminal residue" evidence="1">
    <location>
        <position position="131"/>
    </location>
</feature>
<proteinExistence type="predicted"/>
<dbReference type="EMBL" id="UINC01094202">
    <property type="protein sequence ID" value="SVC49244.1"/>
    <property type="molecule type" value="Genomic_DNA"/>
</dbReference>
<protein>
    <submittedName>
        <fullName evidence="1">Uncharacterized protein</fullName>
    </submittedName>
</protein>
<gene>
    <name evidence="1" type="ORF">METZ01_LOCUS302098</name>
</gene>
<name>A0A382MJT9_9ZZZZ</name>
<reference evidence="1" key="1">
    <citation type="submission" date="2018-05" db="EMBL/GenBank/DDBJ databases">
        <authorList>
            <person name="Lanie J.A."/>
            <person name="Ng W.-L."/>
            <person name="Kazmierczak K.M."/>
            <person name="Andrzejewski T.M."/>
            <person name="Davidsen T.M."/>
            <person name="Wayne K.J."/>
            <person name="Tettelin H."/>
            <person name="Glass J.I."/>
            <person name="Rusch D."/>
            <person name="Podicherti R."/>
            <person name="Tsui H.-C.T."/>
            <person name="Winkler M.E."/>
        </authorList>
    </citation>
    <scope>NUCLEOTIDE SEQUENCE</scope>
</reference>
<sequence>MSSMLKSKAEGLARQEGIIMPSQQLMKLLDQLKSEMERGSYRKNVKIDTLVRKLKKEGLSVREKQILRMYIVPEFGKLTLSQAIDYSRAFAERVAAEKVKSTGKKELRLLAKLIQLGDPSYRLPNVKFKNP</sequence>